<dbReference type="SUPFAM" id="SSF46689">
    <property type="entry name" value="Homeodomain-like"/>
    <property type="match status" value="1"/>
</dbReference>
<feature type="domain" description="HTH araC/xylS-type" evidence="4">
    <location>
        <begin position="183"/>
        <end position="280"/>
    </location>
</feature>
<organism evidence="5 8">
    <name type="scientific">Fulvivirga sedimenti</name>
    <dbReference type="NCBI Taxonomy" id="2879465"/>
    <lineage>
        <taxon>Bacteria</taxon>
        <taxon>Pseudomonadati</taxon>
        <taxon>Bacteroidota</taxon>
        <taxon>Cytophagia</taxon>
        <taxon>Cytophagales</taxon>
        <taxon>Fulvivirgaceae</taxon>
        <taxon>Fulvivirga</taxon>
    </lineage>
</organism>
<dbReference type="RefSeq" id="WP_225698380.1">
    <property type="nucleotide sequence ID" value="NZ_JAIXNE010000002.1"/>
</dbReference>
<dbReference type="Pfam" id="PF12833">
    <property type="entry name" value="HTH_18"/>
    <property type="match status" value="1"/>
</dbReference>
<dbReference type="GO" id="GO:0043565">
    <property type="term" value="F:sequence-specific DNA binding"/>
    <property type="evidence" value="ECO:0007669"/>
    <property type="project" value="InterPro"/>
</dbReference>
<keyword evidence="8" id="KW-1185">Reference proteome</keyword>
<evidence type="ECO:0000313" key="5">
    <source>
        <dbReference type="EMBL" id="MCA6075277.1"/>
    </source>
</evidence>
<evidence type="ECO:0000259" key="4">
    <source>
        <dbReference type="PROSITE" id="PS01124"/>
    </source>
</evidence>
<dbReference type="InterPro" id="IPR009057">
    <property type="entry name" value="Homeodomain-like_sf"/>
</dbReference>
<dbReference type="InterPro" id="IPR018060">
    <property type="entry name" value="HTH_AraC"/>
</dbReference>
<dbReference type="EMBL" id="JAIXNE010000004">
    <property type="protein sequence ID" value="MCA6077582.1"/>
    <property type="molecule type" value="Genomic_DNA"/>
</dbReference>
<name>A0A9X1HS91_9BACT</name>
<dbReference type="InterPro" id="IPR003313">
    <property type="entry name" value="AraC-bd"/>
</dbReference>
<dbReference type="PANTHER" id="PTHR43280">
    <property type="entry name" value="ARAC-FAMILY TRANSCRIPTIONAL REGULATOR"/>
    <property type="match status" value="1"/>
</dbReference>
<dbReference type="SMART" id="SM00342">
    <property type="entry name" value="HTH_ARAC"/>
    <property type="match status" value="1"/>
</dbReference>
<sequence length="280" mass="32380">MNDRTIGSESFQGIRMDRMEDIYDRSGGRPGEPHRHDYFTIVWVHKGNGTHLIDFTNYSLGENQMYFIYPGQIHHLVTNNRPQGCVISFTAEFLSANNISMSFLERINLFRTGSDSSPLIIPENLIDRFDQLFTLMYDLYESSISYRSEALGSLLKLVLVLSNEACARPETNHQHEQGTSLLSQFRNLVELNYSREHKVQWYAGALFITPKHLNAVVKNLLGQTAKEFIQDRIDTEARRLLLHTDLTVKEIAFRLGFSDPLHFSRYFKNHTGRSPSEFRI</sequence>
<reference evidence="5" key="1">
    <citation type="submission" date="2021-09" db="EMBL/GenBank/DDBJ databases">
        <title>Fulvivirga sp. isolated from coastal sediment.</title>
        <authorList>
            <person name="Yu H."/>
        </authorList>
    </citation>
    <scope>NUCLEOTIDE SEQUENCE</scope>
    <source>
        <strain evidence="5">1062</strain>
    </source>
</reference>
<dbReference type="EMBL" id="JAIXNE010000003">
    <property type="protein sequence ID" value="MCA6076454.1"/>
    <property type="molecule type" value="Genomic_DNA"/>
</dbReference>
<comment type="caution">
    <text evidence="5">The sequence shown here is derived from an EMBL/GenBank/DDBJ whole genome shotgun (WGS) entry which is preliminary data.</text>
</comment>
<dbReference type="GO" id="GO:0003700">
    <property type="term" value="F:DNA-binding transcription factor activity"/>
    <property type="evidence" value="ECO:0007669"/>
    <property type="project" value="InterPro"/>
</dbReference>
<evidence type="ECO:0000256" key="3">
    <source>
        <dbReference type="ARBA" id="ARBA00023163"/>
    </source>
</evidence>
<keyword evidence="2" id="KW-0238">DNA-binding</keyword>
<dbReference type="SUPFAM" id="SSF51215">
    <property type="entry name" value="Regulatory protein AraC"/>
    <property type="match status" value="1"/>
</dbReference>
<evidence type="ECO:0000313" key="6">
    <source>
        <dbReference type="EMBL" id="MCA6076454.1"/>
    </source>
</evidence>
<protein>
    <submittedName>
        <fullName evidence="5">AraC family transcriptional regulator</fullName>
    </submittedName>
</protein>
<dbReference type="InterPro" id="IPR020449">
    <property type="entry name" value="Tscrpt_reg_AraC-type_HTH"/>
</dbReference>
<dbReference type="Proteomes" id="UP001139409">
    <property type="component" value="Unassembled WGS sequence"/>
</dbReference>
<gene>
    <name evidence="5" type="ORF">LDX50_10380</name>
    <name evidence="6" type="ORF">LDX50_16350</name>
    <name evidence="7" type="ORF">LDX50_22070</name>
</gene>
<dbReference type="PRINTS" id="PR00032">
    <property type="entry name" value="HTHARAC"/>
</dbReference>
<accession>A0A9X1HS91</accession>
<dbReference type="Gene3D" id="1.10.10.60">
    <property type="entry name" value="Homeodomain-like"/>
    <property type="match status" value="1"/>
</dbReference>
<dbReference type="EMBL" id="JAIXNE010000002">
    <property type="protein sequence ID" value="MCA6075277.1"/>
    <property type="molecule type" value="Genomic_DNA"/>
</dbReference>
<keyword evidence="3" id="KW-0804">Transcription</keyword>
<evidence type="ECO:0000313" key="8">
    <source>
        <dbReference type="Proteomes" id="UP001139409"/>
    </source>
</evidence>
<evidence type="ECO:0000256" key="2">
    <source>
        <dbReference type="ARBA" id="ARBA00023125"/>
    </source>
</evidence>
<dbReference type="InterPro" id="IPR037923">
    <property type="entry name" value="HTH-like"/>
</dbReference>
<dbReference type="PANTHER" id="PTHR43280:SF32">
    <property type="entry name" value="TRANSCRIPTIONAL REGULATORY PROTEIN"/>
    <property type="match status" value="1"/>
</dbReference>
<evidence type="ECO:0000256" key="1">
    <source>
        <dbReference type="ARBA" id="ARBA00023015"/>
    </source>
</evidence>
<dbReference type="InterPro" id="IPR014710">
    <property type="entry name" value="RmlC-like_jellyroll"/>
</dbReference>
<dbReference type="Gene3D" id="2.60.120.10">
    <property type="entry name" value="Jelly Rolls"/>
    <property type="match status" value="1"/>
</dbReference>
<dbReference type="PROSITE" id="PS01124">
    <property type="entry name" value="HTH_ARAC_FAMILY_2"/>
    <property type="match status" value="1"/>
</dbReference>
<evidence type="ECO:0000313" key="7">
    <source>
        <dbReference type="EMBL" id="MCA6077582.1"/>
    </source>
</evidence>
<dbReference type="AlphaFoldDB" id="A0A9X1HS91"/>
<keyword evidence="1" id="KW-0805">Transcription regulation</keyword>
<dbReference type="Pfam" id="PF02311">
    <property type="entry name" value="AraC_binding"/>
    <property type="match status" value="1"/>
</dbReference>
<proteinExistence type="predicted"/>